<dbReference type="EMBL" id="JBHSMZ010000004">
    <property type="protein sequence ID" value="MFC5548324.1"/>
    <property type="molecule type" value="Genomic_DNA"/>
</dbReference>
<dbReference type="RefSeq" id="WP_379768935.1">
    <property type="nucleotide sequence ID" value="NZ_JBHSMZ010000004.1"/>
</dbReference>
<reference evidence="3" key="1">
    <citation type="journal article" date="2019" name="Int. J. Syst. Evol. Microbiol.">
        <title>The Global Catalogue of Microorganisms (GCM) 10K type strain sequencing project: providing services to taxonomists for standard genome sequencing and annotation.</title>
        <authorList>
            <consortium name="The Broad Institute Genomics Platform"/>
            <consortium name="The Broad Institute Genome Sequencing Center for Infectious Disease"/>
            <person name="Wu L."/>
            <person name="Ma J."/>
        </authorList>
    </citation>
    <scope>NUCLEOTIDE SEQUENCE [LARGE SCALE GENOMIC DNA]</scope>
    <source>
        <strain evidence="3">CGMCC 4.5798</strain>
    </source>
</reference>
<dbReference type="Proteomes" id="UP001596086">
    <property type="component" value="Unassembled WGS sequence"/>
</dbReference>
<feature type="transmembrane region" description="Helical" evidence="1">
    <location>
        <begin position="62"/>
        <end position="82"/>
    </location>
</feature>
<evidence type="ECO:0000313" key="2">
    <source>
        <dbReference type="EMBL" id="MFC5548324.1"/>
    </source>
</evidence>
<keyword evidence="1" id="KW-0472">Membrane</keyword>
<proteinExistence type="predicted"/>
<accession>A0ABW0RU11</accession>
<evidence type="ECO:0008006" key="4">
    <source>
        <dbReference type="Google" id="ProtNLM"/>
    </source>
</evidence>
<organism evidence="2 3">
    <name type="scientific">Massilia aerilata</name>
    <dbReference type="NCBI Taxonomy" id="453817"/>
    <lineage>
        <taxon>Bacteria</taxon>
        <taxon>Pseudomonadati</taxon>
        <taxon>Pseudomonadota</taxon>
        <taxon>Betaproteobacteria</taxon>
        <taxon>Burkholderiales</taxon>
        <taxon>Oxalobacteraceae</taxon>
        <taxon>Telluria group</taxon>
        <taxon>Massilia</taxon>
    </lineage>
</organism>
<sequence>MLGLNLAVRLRETRPLAAFGRISYGFHLYHLAVPLLLDSAWYRHGLALLHVTMPGPDGRAVLVFMLTLGLARLSFVLVEMPIMRLGRDAGMRIKSRASLQLWYAARPIK</sequence>
<gene>
    <name evidence="2" type="ORF">ACFPO9_07315</name>
</gene>
<comment type="caution">
    <text evidence="2">The sequence shown here is derived from an EMBL/GenBank/DDBJ whole genome shotgun (WGS) entry which is preliminary data.</text>
</comment>
<evidence type="ECO:0000313" key="3">
    <source>
        <dbReference type="Proteomes" id="UP001596086"/>
    </source>
</evidence>
<evidence type="ECO:0000256" key="1">
    <source>
        <dbReference type="SAM" id="Phobius"/>
    </source>
</evidence>
<keyword evidence="1" id="KW-0812">Transmembrane</keyword>
<keyword evidence="1" id="KW-1133">Transmembrane helix</keyword>
<protein>
    <recommendedName>
        <fullName evidence="4">Acyltransferase 3 domain-containing protein</fullName>
    </recommendedName>
</protein>
<keyword evidence="3" id="KW-1185">Reference proteome</keyword>
<name>A0ABW0RU11_9BURK</name>